<dbReference type="AlphaFoldDB" id="A0A1M6IXR4"/>
<gene>
    <name evidence="1" type="ORF">SAMN02745216_01559</name>
</gene>
<organism evidence="1 2">
    <name type="scientific">Desulfatibacillum alkenivorans DSM 16219</name>
    <dbReference type="NCBI Taxonomy" id="1121393"/>
    <lineage>
        <taxon>Bacteria</taxon>
        <taxon>Pseudomonadati</taxon>
        <taxon>Thermodesulfobacteriota</taxon>
        <taxon>Desulfobacteria</taxon>
        <taxon>Desulfobacterales</taxon>
        <taxon>Desulfatibacillaceae</taxon>
        <taxon>Desulfatibacillum</taxon>
    </lineage>
</organism>
<reference evidence="2" key="1">
    <citation type="submission" date="2016-11" db="EMBL/GenBank/DDBJ databases">
        <authorList>
            <person name="Varghese N."/>
            <person name="Submissions S."/>
        </authorList>
    </citation>
    <scope>NUCLEOTIDE SEQUENCE [LARGE SCALE GENOMIC DNA]</scope>
    <source>
        <strain evidence="2">DSM 16219</strain>
    </source>
</reference>
<dbReference type="EMBL" id="FQZU01000007">
    <property type="protein sequence ID" value="SHJ39211.1"/>
    <property type="molecule type" value="Genomic_DNA"/>
</dbReference>
<dbReference type="Proteomes" id="UP000183994">
    <property type="component" value="Unassembled WGS sequence"/>
</dbReference>
<proteinExistence type="predicted"/>
<evidence type="ECO:0008006" key="3">
    <source>
        <dbReference type="Google" id="ProtNLM"/>
    </source>
</evidence>
<sequence length="74" mass="8048">MGGEIPALHEEYKPYGLIGNAAAPPLGIPAVKDRIVQTALKMVIEPIFEQEFLYASYGFRLGLGGRTPSGKWTD</sequence>
<evidence type="ECO:0000313" key="2">
    <source>
        <dbReference type="Proteomes" id="UP000183994"/>
    </source>
</evidence>
<name>A0A1M6IXR4_9BACT</name>
<protein>
    <recommendedName>
        <fullName evidence="3">Reverse transcriptase (RNA-dependent DNA polymerase)</fullName>
    </recommendedName>
</protein>
<dbReference type="RefSeq" id="WP_073474679.1">
    <property type="nucleotide sequence ID" value="NZ_FQZU01000007.1"/>
</dbReference>
<accession>A0A1M6IXR4</accession>
<dbReference type="STRING" id="1121393.SAMN02745216_01559"/>
<keyword evidence="2" id="KW-1185">Reference proteome</keyword>
<evidence type="ECO:0000313" key="1">
    <source>
        <dbReference type="EMBL" id="SHJ39211.1"/>
    </source>
</evidence>